<dbReference type="OrthoDB" id="4187110at2"/>
<evidence type="ECO:0000313" key="2">
    <source>
        <dbReference type="EMBL" id="TYP68618.1"/>
    </source>
</evidence>
<feature type="transmembrane region" description="Helical" evidence="1">
    <location>
        <begin position="76"/>
        <end position="98"/>
    </location>
</feature>
<organism evidence="2 3">
    <name type="scientific">Paenibacillus methanolicus</name>
    <dbReference type="NCBI Taxonomy" id="582686"/>
    <lineage>
        <taxon>Bacteria</taxon>
        <taxon>Bacillati</taxon>
        <taxon>Bacillota</taxon>
        <taxon>Bacilli</taxon>
        <taxon>Bacillales</taxon>
        <taxon>Paenibacillaceae</taxon>
        <taxon>Paenibacillus</taxon>
    </lineage>
</organism>
<dbReference type="RefSeq" id="WP_148933333.1">
    <property type="nucleotide sequence ID" value="NZ_VNHS01000018.1"/>
</dbReference>
<keyword evidence="1" id="KW-0472">Membrane</keyword>
<reference evidence="2 3" key="1">
    <citation type="submission" date="2019-07" db="EMBL/GenBank/DDBJ databases">
        <title>Genomic Encyclopedia of Type Strains, Phase III (KMG-III): the genomes of soil and plant-associated and newly described type strains.</title>
        <authorList>
            <person name="Whitman W."/>
        </authorList>
    </citation>
    <scope>NUCLEOTIDE SEQUENCE [LARGE SCALE GENOMIC DNA]</scope>
    <source>
        <strain evidence="2 3">BL24</strain>
    </source>
</reference>
<gene>
    <name evidence="2" type="ORF">BCM02_11814</name>
</gene>
<dbReference type="PANTHER" id="PTHR43471">
    <property type="entry name" value="ABC TRANSPORTER PERMEASE"/>
    <property type="match status" value="1"/>
</dbReference>
<feature type="transmembrane region" description="Helical" evidence="1">
    <location>
        <begin position="119"/>
        <end position="141"/>
    </location>
</feature>
<evidence type="ECO:0000313" key="3">
    <source>
        <dbReference type="Proteomes" id="UP000323257"/>
    </source>
</evidence>
<sequence length="255" mass="26849">MTVWWVLVRKEWRELLRSYKLLWVPAVFLLLGGSQPVAMYFMPEIIARSGGMPAGALIEIPTPQAFEVLAQTLQQFGLLGLLVLALAGMGAVSGERIAGTAIMTLVKPVSPTAYVTSKWAALLSLTSIAVAAGYGAALYYTSALFGSVSWKDALLALIIFMIWTCVLITMTLALSAFLGSGAAAAFVSLAAAVVVVLLTGAFPDELHWSPGALPGLASRVLAGEGWPAYGWAPLIAAISLLFVSLAAAVKFGRFT</sequence>
<name>A0A5S5BQL2_9BACL</name>
<protein>
    <submittedName>
        <fullName evidence="2">ABC-2 type transport system permease protein</fullName>
    </submittedName>
</protein>
<evidence type="ECO:0000256" key="1">
    <source>
        <dbReference type="SAM" id="Phobius"/>
    </source>
</evidence>
<feature type="transmembrane region" description="Helical" evidence="1">
    <location>
        <begin position="153"/>
        <end position="174"/>
    </location>
</feature>
<dbReference type="AlphaFoldDB" id="A0A5S5BQL2"/>
<feature type="transmembrane region" description="Helical" evidence="1">
    <location>
        <begin position="21"/>
        <end position="42"/>
    </location>
</feature>
<proteinExistence type="predicted"/>
<keyword evidence="1" id="KW-0812">Transmembrane</keyword>
<dbReference type="GO" id="GO:0140359">
    <property type="term" value="F:ABC-type transporter activity"/>
    <property type="evidence" value="ECO:0007669"/>
    <property type="project" value="InterPro"/>
</dbReference>
<dbReference type="EMBL" id="VNHS01000018">
    <property type="protein sequence ID" value="TYP68618.1"/>
    <property type="molecule type" value="Genomic_DNA"/>
</dbReference>
<comment type="caution">
    <text evidence="2">The sequence shown here is derived from an EMBL/GenBank/DDBJ whole genome shotgun (WGS) entry which is preliminary data.</text>
</comment>
<dbReference type="GO" id="GO:0005886">
    <property type="term" value="C:plasma membrane"/>
    <property type="evidence" value="ECO:0007669"/>
    <property type="project" value="UniProtKB-SubCell"/>
</dbReference>
<dbReference type="Pfam" id="PF12679">
    <property type="entry name" value="ABC2_membrane_2"/>
    <property type="match status" value="1"/>
</dbReference>
<feature type="transmembrane region" description="Helical" evidence="1">
    <location>
        <begin position="228"/>
        <end position="249"/>
    </location>
</feature>
<keyword evidence="1" id="KW-1133">Transmembrane helix</keyword>
<dbReference type="Proteomes" id="UP000323257">
    <property type="component" value="Unassembled WGS sequence"/>
</dbReference>
<feature type="transmembrane region" description="Helical" evidence="1">
    <location>
        <begin position="181"/>
        <end position="202"/>
    </location>
</feature>
<keyword evidence="3" id="KW-1185">Reference proteome</keyword>
<accession>A0A5S5BQL2</accession>